<keyword evidence="1" id="KW-0479">Metal-binding</keyword>
<dbReference type="InterPro" id="IPR012341">
    <property type="entry name" value="6hp_glycosidase-like_sf"/>
</dbReference>
<protein>
    <submittedName>
        <fullName evidence="2">Lanthionine synthetase C family protein</fullName>
    </submittedName>
</protein>
<dbReference type="SUPFAM" id="SSF158745">
    <property type="entry name" value="LanC-like"/>
    <property type="match status" value="1"/>
</dbReference>
<name>A0AAD4PVU4_9EURO</name>
<dbReference type="PANTHER" id="PTHR12736">
    <property type="entry name" value="LANC-LIKE PROTEIN"/>
    <property type="match status" value="1"/>
</dbReference>
<feature type="binding site" evidence="1">
    <location>
        <position position="328"/>
    </location>
    <ligand>
        <name>Zn(2+)</name>
        <dbReference type="ChEBI" id="CHEBI:29105"/>
    </ligand>
</feature>
<evidence type="ECO:0000256" key="1">
    <source>
        <dbReference type="PIRSR" id="PIRSR607822-1"/>
    </source>
</evidence>
<feature type="binding site" evidence="1">
    <location>
        <position position="381"/>
    </location>
    <ligand>
        <name>Zn(2+)</name>
        <dbReference type="ChEBI" id="CHEBI:29105"/>
    </ligand>
</feature>
<keyword evidence="3" id="KW-1185">Reference proteome</keyword>
<dbReference type="AlphaFoldDB" id="A0AAD4PVU4"/>
<dbReference type="PANTHER" id="PTHR12736:SF7">
    <property type="entry name" value="LANC-LIKE PROTEIN 3"/>
    <property type="match status" value="1"/>
</dbReference>
<dbReference type="Pfam" id="PF05147">
    <property type="entry name" value="LANC_like"/>
    <property type="match status" value="1"/>
</dbReference>
<dbReference type="EMBL" id="JAJTJA010000006">
    <property type="protein sequence ID" value="KAH8697140.1"/>
    <property type="molecule type" value="Genomic_DNA"/>
</dbReference>
<evidence type="ECO:0000313" key="3">
    <source>
        <dbReference type="Proteomes" id="UP001201262"/>
    </source>
</evidence>
<dbReference type="GO" id="GO:0046872">
    <property type="term" value="F:metal ion binding"/>
    <property type="evidence" value="ECO:0007669"/>
    <property type="project" value="UniProtKB-KW"/>
</dbReference>
<dbReference type="GO" id="GO:0031179">
    <property type="term" value="P:peptide modification"/>
    <property type="evidence" value="ECO:0007669"/>
    <property type="project" value="InterPro"/>
</dbReference>
<dbReference type="InterPro" id="IPR007822">
    <property type="entry name" value="LANC-like"/>
</dbReference>
<dbReference type="RefSeq" id="XP_046071841.1">
    <property type="nucleotide sequence ID" value="XM_046216062.1"/>
</dbReference>
<dbReference type="GO" id="GO:0005975">
    <property type="term" value="P:carbohydrate metabolic process"/>
    <property type="evidence" value="ECO:0007669"/>
    <property type="project" value="InterPro"/>
</dbReference>
<dbReference type="Proteomes" id="UP001201262">
    <property type="component" value="Unassembled WGS sequence"/>
</dbReference>
<evidence type="ECO:0000313" key="2">
    <source>
        <dbReference type="EMBL" id="KAH8697140.1"/>
    </source>
</evidence>
<organism evidence="2 3">
    <name type="scientific">Talaromyces proteolyticus</name>
    <dbReference type="NCBI Taxonomy" id="1131652"/>
    <lineage>
        <taxon>Eukaryota</taxon>
        <taxon>Fungi</taxon>
        <taxon>Dikarya</taxon>
        <taxon>Ascomycota</taxon>
        <taxon>Pezizomycotina</taxon>
        <taxon>Eurotiomycetes</taxon>
        <taxon>Eurotiomycetidae</taxon>
        <taxon>Eurotiales</taxon>
        <taxon>Trichocomaceae</taxon>
        <taxon>Talaromyces</taxon>
        <taxon>Talaromyces sect. Bacilispori</taxon>
    </lineage>
</organism>
<dbReference type="PRINTS" id="PR01950">
    <property type="entry name" value="LANCSUPER"/>
</dbReference>
<comment type="caution">
    <text evidence="2">The sequence shown here is derived from an EMBL/GenBank/DDBJ whole genome shotgun (WGS) entry which is preliminary data.</text>
</comment>
<dbReference type="GO" id="GO:0005886">
    <property type="term" value="C:plasma membrane"/>
    <property type="evidence" value="ECO:0007669"/>
    <property type="project" value="TreeGrafter"/>
</dbReference>
<dbReference type="CDD" id="cd04794">
    <property type="entry name" value="euk_LANCL"/>
    <property type="match status" value="1"/>
</dbReference>
<keyword evidence="1" id="KW-0862">Zinc</keyword>
<sequence>MSSTRPQFYANTLPPAEINKASLESTLQELQLAIKNGVDIIRNFSQRPTDASSHGNIYSGISGIVFALLRLERQKASILENELDSSDHRFGELALDLIPPAPTEVTLVDGRNSPIASALGPVFTRILAVCEDQNLRLGRRLSIIQEDAATFNQAIETSTQHGNVISFNGHKVGGDEIFFGRAGLLWAILTIERHCYEEQTAKAVKPLLAPAFQAMPRLVDAIISAGKQSAQDFEIQHGKKAPLPLMWPWLGEHYALGAVHGISGILTMLLSCDLSLLRVGETNDYLTLIADTVNGLCQICIENNGHFPMSIPPLPSSEQRSSPLLQLCHGAPGIVILLGAVYQNKFFLDSFWKPEWQIALRLSTERIWEEGLLSKGGNLCHGLTGNIWPLLPFHRIYEYNSNFQMQGEQLRLAELKKTEGKATTIEDTKELFSSDFFLSRVLPFMLLARETPPYSEVIGIKPSFDFRAPDRPYSLGEGLAGKLCAWAETCTVIKARLEKMKLQESGNDISDLEQDENYQKYLSQHLGLPLFEVNGPTTYAFQLCLDRATH</sequence>
<dbReference type="SMART" id="SM01260">
    <property type="entry name" value="LANC_like"/>
    <property type="match status" value="1"/>
</dbReference>
<dbReference type="GeneID" id="70246349"/>
<dbReference type="Gene3D" id="1.50.10.10">
    <property type="match status" value="1"/>
</dbReference>
<proteinExistence type="predicted"/>
<feature type="binding site" evidence="1">
    <location>
        <position position="380"/>
    </location>
    <ligand>
        <name>Zn(2+)</name>
        <dbReference type="ChEBI" id="CHEBI:29105"/>
    </ligand>
</feature>
<accession>A0AAD4PVU4</accession>
<reference evidence="2" key="1">
    <citation type="submission" date="2021-12" db="EMBL/GenBank/DDBJ databases">
        <title>Convergent genome expansion in fungi linked to evolution of root-endophyte symbiosis.</title>
        <authorList>
            <consortium name="DOE Joint Genome Institute"/>
            <person name="Ke Y.-H."/>
            <person name="Bonito G."/>
            <person name="Liao H.-L."/>
            <person name="Looney B."/>
            <person name="Rojas-Flechas A."/>
            <person name="Nash J."/>
            <person name="Hameed K."/>
            <person name="Schadt C."/>
            <person name="Martin F."/>
            <person name="Crous P.W."/>
            <person name="Miettinen O."/>
            <person name="Magnuson J.K."/>
            <person name="Labbe J."/>
            <person name="Jacobson D."/>
            <person name="Doktycz M.J."/>
            <person name="Veneault-Fourrey C."/>
            <person name="Kuo A."/>
            <person name="Mondo S."/>
            <person name="Calhoun S."/>
            <person name="Riley R."/>
            <person name="Ohm R."/>
            <person name="LaButti K."/>
            <person name="Andreopoulos B."/>
            <person name="Pangilinan J."/>
            <person name="Nolan M."/>
            <person name="Tritt A."/>
            <person name="Clum A."/>
            <person name="Lipzen A."/>
            <person name="Daum C."/>
            <person name="Barry K."/>
            <person name="Grigoriev I.V."/>
            <person name="Vilgalys R."/>
        </authorList>
    </citation>
    <scope>NUCLEOTIDE SEQUENCE</scope>
    <source>
        <strain evidence="2">PMI_201</strain>
    </source>
</reference>
<gene>
    <name evidence="2" type="ORF">BGW36DRAFT_378048</name>
</gene>